<proteinExistence type="predicted"/>
<evidence type="ECO:0000313" key="4">
    <source>
        <dbReference type="Proteomes" id="UP000009168"/>
    </source>
</evidence>
<sequence>MICNIHRQHIRYILINQQTKLANQNTFKCQECILLYQAKPHDQIISIFHAIQSPDNEHKFQKERIQNFFNQVSKFHHDLVANVNLQINNLIKEVTKRMIQIKHLNYKLIEEWVMVHKMMVDDKYINNINQMKTMQGLSRLVLESNDLEQIKQYFNQYIAQAIQIDSLQNIQYKKENVDFFMNYIQHFQNQIIASFDNNFKHMALSFFKKKTRLNLKYELENIQKIFLQQEVNYYEHMTQIIKDINKNYKATEYVQINNHNNVNIAAQNSQIQGIFNHLQQQPISNNLDCYNHQLNNYSQNFDALKVNPLIQKTIFSQIAEKQTYKQFFQFNQLNSETQTNQIPQINMNEKVYQVGQLGQQQIYFRENNQQQQLPQQINKNIIHDIGYKLNPIQTELSIINPIPNLDQYTQLEPLNLQQQQQSNQFYKNQIEEGNNLLKNQDQKMEQISALNKNIDGNSQDYLQQQSLLSQEIIQNNQNEELLSSNLIVNGNENQGNIPQGNEVINSQQTFRNKNDNVLDNAKTFQNNLILNIDQENIPQSVENNAFTNSQDQPFQRTDKYPLQRELNYFLQNEKNIIEQAEAVYQSQNTQNNLQQNVENANNNQVDGVIGRQSIDITNEESTIPKCNQTQFIENFFSLQQDQAEQILNKVQLQLDDNRTQNKEIQPNNQDQIMNDTLPIQSMEQHKTLNAQIDQESQMNDQNQQQNIQNQIEQEIQKINNQNQIQVEDENQNIQEQENQDNQIQQIQTSGEEQQFVNENQAQNVTLNCEQMIIENPVNQVQEKEVNYEQNQINSQIVAEIEIAGSQICTNVNENQIAQNSELQTMEEEKKNQEQDQQQIEQQQQDDKDDCIMYEKPSEINNIKSEIKQKQANKSFLKNVKLQKQKCRTNFKDTIIIDQDDEIEKHQTEKIHIEDDQADQIFFTSNIKQERENQSKKQTINKQINHELQNLQEEDLFSIFQEKINSNKNLKMQEEHDVEISNLNNKNNQGKINLSDKQKGGEQICIDLLNPISKTVDQQPPLNLNFQNLKDQKNNDSQVNNLEQQKIIIDYNQKDEMNKKNKSRLNSNEQLNDAQLNNKKNKSAEIPVHQIEDTVFQSKNNITEENINAAQENSKIAGANNFIEETQQQVEQQVIQMDQLFPDDNALFTPIQNSIKKTDENQQNQFAAKKIIITKKSMINQSAQKTQKPKHIKLNIVKIQSVKDPNQNQQNEYNKQDDEIANKSLNLSFWEKDIEKTDLNFNFCKKYIPSKQPLTNNNTSKNYYIN</sequence>
<evidence type="ECO:0000313" key="3">
    <source>
        <dbReference type="EMBL" id="EAS03834.1"/>
    </source>
</evidence>
<reference evidence="4" key="1">
    <citation type="journal article" date="2006" name="PLoS Biol.">
        <title>Macronuclear genome sequence of the ciliate Tetrahymena thermophila, a model eukaryote.</title>
        <authorList>
            <person name="Eisen J.A."/>
            <person name="Coyne R.S."/>
            <person name="Wu M."/>
            <person name="Wu D."/>
            <person name="Thiagarajan M."/>
            <person name="Wortman J.R."/>
            <person name="Badger J.H."/>
            <person name="Ren Q."/>
            <person name="Amedeo P."/>
            <person name="Jones K.M."/>
            <person name="Tallon L.J."/>
            <person name="Delcher A.L."/>
            <person name="Salzberg S.L."/>
            <person name="Silva J.C."/>
            <person name="Haas B.J."/>
            <person name="Majoros W.H."/>
            <person name="Farzad M."/>
            <person name="Carlton J.M."/>
            <person name="Smith R.K. Jr."/>
            <person name="Garg J."/>
            <person name="Pearlman R.E."/>
            <person name="Karrer K.M."/>
            <person name="Sun L."/>
            <person name="Manning G."/>
            <person name="Elde N.C."/>
            <person name="Turkewitz A.P."/>
            <person name="Asai D.J."/>
            <person name="Wilkes D.E."/>
            <person name="Wang Y."/>
            <person name="Cai H."/>
            <person name="Collins K."/>
            <person name="Stewart B.A."/>
            <person name="Lee S.R."/>
            <person name="Wilamowska K."/>
            <person name="Weinberg Z."/>
            <person name="Ruzzo W.L."/>
            <person name="Wloga D."/>
            <person name="Gaertig J."/>
            <person name="Frankel J."/>
            <person name="Tsao C.-C."/>
            <person name="Gorovsky M.A."/>
            <person name="Keeling P.J."/>
            <person name="Waller R.F."/>
            <person name="Patron N.J."/>
            <person name="Cherry J.M."/>
            <person name="Stover N.A."/>
            <person name="Krieger C.J."/>
            <person name="del Toro C."/>
            <person name="Ryder H.F."/>
            <person name="Williamson S.C."/>
            <person name="Barbeau R.A."/>
            <person name="Hamilton E.P."/>
            <person name="Orias E."/>
        </authorList>
    </citation>
    <scope>NUCLEOTIDE SEQUENCE [LARGE SCALE GENOMIC DNA]</scope>
    <source>
        <strain evidence="4">SB210</strain>
    </source>
</reference>
<evidence type="ECO:0000256" key="1">
    <source>
        <dbReference type="SAM" id="Coils"/>
    </source>
</evidence>
<feature type="region of interest" description="Disordered" evidence="2">
    <location>
        <begin position="827"/>
        <end position="849"/>
    </location>
</feature>
<accession>I7M3P2</accession>
<dbReference type="AlphaFoldDB" id="I7M3P2"/>
<feature type="coiled-coil region" evidence="1">
    <location>
        <begin position="416"/>
        <end position="443"/>
    </location>
</feature>
<dbReference type="EMBL" id="GG662471">
    <property type="protein sequence ID" value="EAS03834.1"/>
    <property type="molecule type" value="Genomic_DNA"/>
</dbReference>
<protein>
    <submittedName>
        <fullName evidence="3">Uncharacterized protein</fullName>
    </submittedName>
</protein>
<gene>
    <name evidence="3" type="ORF">TTHERM_00658780</name>
</gene>
<name>I7M3P2_TETTS</name>
<evidence type="ECO:0000256" key="2">
    <source>
        <dbReference type="SAM" id="MobiDB-lite"/>
    </source>
</evidence>
<dbReference type="GeneID" id="7833734"/>
<organism evidence="3 4">
    <name type="scientific">Tetrahymena thermophila (strain SB210)</name>
    <dbReference type="NCBI Taxonomy" id="312017"/>
    <lineage>
        <taxon>Eukaryota</taxon>
        <taxon>Sar</taxon>
        <taxon>Alveolata</taxon>
        <taxon>Ciliophora</taxon>
        <taxon>Intramacronucleata</taxon>
        <taxon>Oligohymenophorea</taxon>
        <taxon>Hymenostomatida</taxon>
        <taxon>Tetrahymenina</taxon>
        <taxon>Tetrahymenidae</taxon>
        <taxon>Tetrahymena</taxon>
    </lineage>
</organism>
<feature type="coiled-coil region" evidence="1">
    <location>
        <begin position="570"/>
        <end position="603"/>
    </location>
</feature>
<dbReference type="RefSeq" id="XP_001024079.1">
    <property type="nucleotide sequence ID" value="XM_001024079.3"/>
</dbReference>
<keyword evidence="4" id="KW-1185">Reference proteome</keyword>
<dbReference type="InParanoid" id="I7M3P2"/>
<dbReference type="Proteomes" id="UP000009168">
    <property type="component" value="Unassembled WGS sequence"/>
</dbReference>
<feature type="coiled-coil region" evidence="1">
    <location>
        <begin position="701"/>
        <end position="746"/>
    </location>
</feature>
<dbReference type="KEGG" id="tet:TTHERM_00658780"/>
<dbReference type="HOGENOM" id="CLU_264486_0_0_1"/>
<keyword evidence="1" id="KW-0175">Coiled coil</keyword>